<evidence type="ECO:0000256" key="3">
    <source>
        <dbReference type="ARBA" id="ARBA00023163"/>
    </source>
</evidence>
<dbReference type="RefSeq" id="WP_122173401.1">
    <property type="nucleotide sequence ID" value="NZ_LR025744.1"/>
</dbReference>
<dbReference type="AlphaFoldDB" id="A0AAJ5T8U5"/>
<organism evidence="5 6">
    <name type="scientific">Burkholderia stabilis</name>
    <dbReference type="NCBI Taxonomy" id="95485"/>
    <lineage>
        <taxon>Bacteria</taxon>
        <taxon>Pseudomonadati</taxon>
        <taxon>Pseudomonadota</taxon>
        <taxon>Betaproteobacteria</taxon>
        <taxon>Burkholderiales</taxon>
        <taxon>Burkholderiaceae</taxon>
        <taxon>Burkholderia</taxon>
        <taxon>Burkholderia cepacia complex</taxon>
    </lineage>
</organism>
<dbReference type="PROSITE" id="PS01124">
    <property type="entry name" value="HTH_ARAC_FAMILY_2"/>
    <property type="match status" value="1"/>
</dbReference>
<evidence type="ECO:0000313" key="6">
    <source>
        <dbReference type="Proteomes" id="UP000268684"/>
    </source>
</evidence>
<dbReference type="GO" id="GO:0003700">
    <property type="term" value="F:DNA-binding transcription factor activity"/>
    <property type="evidence" value="ECO:0007669"/>
    <property type="project" value="InterPro"/>
</dbReference>
<dbReference type="SMART" id="SM00342">
    <property type="entry name" value="HTH_ARAC"/>
    <property type="match status" value="1"/>
</dbReference>
<keyword evidence="6" id="KW-1185">Reference proteome</keyword>
<proteinExistence type="predicted"/>
<evidence type="ECO:0000313" key="5">
    <source>
        <dbReference type="EMBL" id="VBB16940.1"/>
    </source>
</evidence>
<dbReference type="GO" id="GO:0043565">
    <property type="term" value="F:sequence-specific DNA binding"/>
    <property type="evidence" value="ECO:0007669"/>
    <property type="project" value="InterPro"/>
</dbReference>
<dbReference type="InterPro" id="IPR018060">
    <property type="entry name" value="HTH_AraC"/>
</dbReference>
<sequence>MTATIASAVALRSCDDIDLHAGMLADWHQSYRQLSRGAFDGAVTAIDLGGVRVYVERMNRTVFQRGFVPDRIALGIPLQLAGQARMCGHVSDLDGLHVFSGRDAFELLSPDCYLDCNVEFDPAALADPLASERLRLAAGAHLPARPGILTVDRALLDGLRARLVALTRLASAAPEALADPAVQTHHARAITFDVAALLDDELCGPRPVRRRAARDWALVTAARELIETADACPASVSELAARLEVPSHALYRAFIDVTGARPVDYLRAIRLNRVRQSLYDAPSVTHAALRWGFVHFGRFAQDYRAMFGEPPSRTLQRVRRDSAHATPQ</sequence>
<dbReference type="InterPro" id="IPR050204">
    <property type="entry name" value="AraC_XylS_family_regulators"/>
</dbReference>
<dbReference type="EMBL" id="LR025744">
    <property type="protein sequence ID" value="VBB16940.1"/>
    <property type="molecule type" value="Genomic_DNA"/>
</dbReference>
<dbReference type="SUPFAM" id="SSF46689">
    <property type="entry name" value="Homeodomain-like"/>
    <property type="match status" value="1"/>
</dbReference>
<reference evidence="5 6" key="1">
    <citation type="submission" date="2017-11" db="EMBL/GenBank/DDBJ databases">
        <authorList>
            <person name="Seth-Smith MB H."/>
        </authorList>
    </citation>
    <scope>NUCLEOTIDE SEQUENCE [LARGE SCALE GENOMIC DNA]</scope>
    <source>
        <strain evidence="5">E</strain>
    </source>
</reference>
<dbReference type="PANTHER" id="PTHR46796">
    <property type="entry name" value="HTH-TYPE TRANSCRIPTIONAL ACTIVATOR RHAS-RELATED"/>
    <property type="match status" value="1"/>
</dbReference>
<dbReference type="Proteomes" id="UP000268684">
    <property type="component" value="Chromosome III"/>
</dbReference>
<evidence type="ECO:0000256" key="1">
    <source>
        <dbReference type="ARBA" id="ARBA00023015"/>
    </source>
</evidence>
<evidence type="ECO:0000256" key="2">
    <source>
        <dbReference type="ARBA" id="ARBA00023125"/>
    </source>
</evidence>
<dbReference type="PANTHER" id="PTHR46796:SF12">
    <property type="entry name" value="HTH-TYPE DNA-BINDING TRANSCRIPTIONAL ACTIVATOR EUTR"/>
    <property type="match status" value="1"/>
</dbReference>
<gene>
    <name evidence="5" type="ORF">BSTAB16_7147</name>
</gene>
<keyword evidence="2" id="KW-0238">DNA-binding</keyword>
<accession>A0AAJ5T8U5</accession>
<dbReference type="Pfam" id="PF12833">
    <property type="entry name" value="HTH_18"/>
    <property type="match status" value="1"/>
</dbReference>
<protein>
    <submittedName>
        <fullName evidence="5">Transcriptional regulator EutR,Adenosine deaminase,Helix-turn-helix domain</fullName>
    </submittedName>
</protein>
<dbReference type="Gene3D" id="1.10.10.60">
    <property type="entry name" value="Homeodomain-like"/>
    <property type="match status" value="1"/>
</dbReference>
<dbReference type="GeneID" id="71059547"/>
<dbReference type="InterPro" id="IPR009057">
    <property type="entry name" value="Homeodomain-like_sf"/>
</dbReference>
<evidence type="ECO:0000259" key="4">
    <source>
        <dbReference type="PROSITE" id="PS01124"/>
    </source>
</evidence>
<keyword evidence="1" id="KW-0805">Transcription regulation</keyword>
<name>A0AAJ5T8U5_9BURK</name>
<keyword evidence="3" id="KW-0804">Transcription</keyword>
<feature type="domain" description="HTH araC/xylS-type" evidence="4">
    <location>
        <begin position="220"/>
        <end position="317"/>
    </location>
</feature>